<protein>
    <submittedName>
        <fullName evidence="2">Uncharacterized protein</fullName>
    </submittedName>
</protein>
<organism evidence="2 3">
    <name type="scientific">Flammeovirga aprica JL-4</name>
    <dbReference type="NCBI Taxonomy" id="694437"/>
    <lineage>
        <taxon>Bacteria</taxon>
        <taxon>Pseudomonadati</taxon>
        <taxon>Bacteroidota</taxon>
        <taxon>Cytophagia</taxon>
        <taxon>Cytophagales</taxon>
        <taxon>Flammeovirgaceae</taxon>
        <taxon>Flammeovirga</taxon>
    </lineage>
</organism>
<evidence type="ECO:0000313" key="2">
    <source>
        <dbReference type="EMBL" id="NME70592.1"/>
    </source>
</evidence>
<sequence>MQTREKSQRLEQRKKTNNTNSIDSQYNGVIDLEDLNNYYDKIIKERNGTTLDTDTSNRGIQPDQNPKVDVNVEQKKCDIIKNNLYENLSKYNSIIDSLSNNDLFSNVLDILESYEEYIVVSEKRGIKSATVTGDNGFFNHAEDGIIFPGGHYFNPHEIELQVPQPDSRANGFTESTIFEELFHALQIISKDYHEKVLQIETEAKVAKMFVLYDLAKSKVKNDEFSIAKSIHNKNKNDYERHFFLSYNGEKYDGQLNSIVKKYFDAKLNGNDISKELEIQFRLEVKKLSDNVYDVYKDEWKKKGFKVDKNQYFGETPLFNELTDLK</sequence>
<evidence type="ECO:0000256" key="1">
    <source>
        <dbReference type="SAM" id="MobiDB-lite"/>
    </source>
</evidence>
<feature type="compositionally biased region" description="Basic and acidic residues" evidence="1">
    <location>
        <begin position="1"/>
        <end position="14"/>
    </location>
</feature>
<gene>
    <name evidence="2" type="ORF">HHU12_21630</name>
</gene>
<dbReference type="EMBL" id="JABANE010000068">
    <property type="protein sequence ID" value="NME70592.1"/>
    <property type="molecule type" value="Genomic_DNA"/>
</dbReference>
<comment type="caution">
    <text evidence="2">The sequence shown here is derived from an EMBL/GenBank/DDBJ whole genome shotgun (WGS) entry which is preliminary data.</text>
</comment>
<evidence type="ECO:0000313" key="3">
    <source>
        <dbReference type="Proteomes" id="UP000576082"/>
    </source>
</evidence>
<dbReference type="Proteomes" id="UP000576082">
    <property type="component" value="Unassembled WGS sequence"/>
</dbReference>
<reference evidence="2 3" key="1">
    <citation type="submission" date="2020-04" db="EMBL/GenBank/DDBJ databases">
        <title>Flammeovirga sp. SR4, a novel species isolated from seawater.</title>
        <authorList>
            <person name="Wang X."/>
        </authorList>
    </citation>
    <scope>NUCLEOTIDE SEQUENCE [LARGE SCALE GENOMIC DNA]</scope>
    <source>
        <strain evidence="2 3">ATCC 23126</strain>
    </source>
</reference>
<accession>A0A7X9RXI4</accession>
<proteinExistence type="predicted"/>
<dbReference type="AlphaFoldDB" id="A0A7X9RXI4"/>
<name>A0A7X9RXI4_9BACT</name>
<dbReference type="RefSeq" id="WP_169658825.1">
    <property type="nucleotide sequence ID" value="NZ_JABANE010000068.1"/>
</dbReference>
<feature type="region of interest" description="Disordered" evidence="1">
    <location>
        <begin position="1"/>
        <end position="23"/>
    </location>
</feature>
<keyword evidence="3" id="KW-1185">Reference proteome</keyword>